<dbReference type="InterPro" id="IPR048281">
    <property type="entry name" value="COA6_fun"/>
</dbReference>
<proteinExistence type="predicted"/>
<organism evidence="5">
    <name type="scientific">Fonticula alba</name>
    <name type="common">Slime mold</name>
    <dbReference type="NCBI Taxonomy" id="691883"/>
    <lineage>
        <taxon>Eukaryota</taxon>
        <taxon>Rotosphaerida</taxon>
        <taxon>Fonticulaceae</taxon>
        <taxon>Fonticula</taxon>
    </lineage>
</organism>
<dbReference type="PANTHER" id="PTHR47677">
    <property type="entry name" value="CYTOCHROME C OXIDASE ASSEMBLY FACTOR 6"/>
    <property type="match status" value="1"/>
</dbReference>
<dbReference type="GO" id="GO:0005739">
    <property type="term" value="C:mitochondrion"/>
    <property type="evidence" value="ECO:0007669"/>
    <property type="project" value="UniProtKB-SubCell"/>
</dbReference>
<dbReference type="Gene3D" id="1.10.10.140">
    <property type="entry name" value="Cytochrome c oxidase, subunit VIb"/>
    <property type="match status" value="1"/>
</dbReference>
<evidence type="ECO:0000313" key="6">
    <source>
        <dbReference type="Proteomes" id="UP000030693"/>
    </source>
</evidence>
<evidence type="ECO:0000256" key="4">
    <source>
        <dbReference type="SAM" id="MobiDB-lite"/>
    </source>
</evidence>
<dbReference type="InterPro" id="IPR036549">
    <property type="entry name" value="CX6/COA6-like_sf"/>
</dbReference>
<keyword evidence="2" id="KW-0496">Mitochondrion</keyword>
<dbReference type="EMBL" id="KB932212">
    <property type="protein sequence ID" value="KCV67936.1"/>
    <property type="molecule type" value="Genomic_DNA"/>
</dbReference>
<name>A0A058Z1D8_FONAL</name>
<keyword evidence="3" id="KW-1015">Disulfide bond</keyword>
<sequence>MTDQAQNPPPAAAAPAAAHPPAMRREARLACWAARDAFFACGTANQTHVYRVGTTIDAPGMTEKDIAAVPCGPELVEFRKLCPAVWIDHFESRRKAAEYQKYLEEHPPQSRIEEQLERMEQQKRARQQQQQQQPSQ</sequence>
<keyword evidence="6" id="KW-1185">Reference proteome</keyword>
<reference evidence="5" key="1">
    <citation type="submission" date="2013-04" db="EMBL/GenBank/DDBJ databases">
        <title>The Genome Sequence of Fonticula alba ATCC 38817.</title>
        <authorList>
            <consortium name="The Broad Institute Genomics Platform"/>
            <person name="Russ C."/>
            <person name="Cuomo C."/>
            <person name="Burger G."/>
            <person name="Gray M.W."/>
            <person name="Holland P.W.H."/>
            <person name="King N."/>
            <person name="Lang F.B.F."/>
            <person name="Roger A.J."/>
            <person name="Ruiz-Trillo I."/>
            <person name="Brown M."/>
            <person name="Walker B."/>
            <person name="Young S."/>
            <person name="Zeng Q."/>
            <person name="Gargeya S."/>
            <person name="Fitzgerald M."/>
            <person name="Haas B."/>
            <person name="Abouelleil A."/>
            <person name="Allen A.W."/>
            <person name="Alvarado L."/>
            <person name="Arachchi H.M."/>
            <person name="Berlin A.M."/>
            <person name="Chapman S.B."/>
            <person name="Gainer-Dewar J."/>
            <person name="Goldberg J."/>
            <person name="Griggs A."/>
            <person name="Gujja S."/>
            <person name="Hansen M."/>
            <person name="Howarth C."/>
            <person name="Imamovic A."/>
            <person name="Ireland A."/>
            <person name="Larimer J."/>
            <person name="McCowan C."/>
            <person name="Murphy C."/>
            <person name="Pearson M."/>
            <person name="Poon T.W."/>
            <person name="Priest M."/>
            <person name="Roberts A."/>
            <person name="Saif S."/>
            <person name="Shea T."/>
            <person name="Sisk P."/>
            <person name="Sykes S."/>
            <person name="Wortman J."/>
            <person name="Nusbaum C."/>
            <person name="Birren B."/>
        </authorList>
    </citation>
    <scope>NUCLEOTIDE SEQUENCE [LARGE SCALE GENOMIC DNA]</scope>
    <source>
        <strain evidence="5">ATCC 38817</strain>
    </source>
</reference>
<evidence type="ECO:0000256" key="2">
    <source>
        <dbReference type="ARBA" id="ARBA00023128"/>
    </source>
</evidence>
<dbReference type="Proteomes" id="UP000030693">
    <property type="component" value="Unassembled WGS sequence"/>
</dbReference>
<dbReference type="AlphaFoldDB" id="A0A058Z1D8"/>
<evidence type="ECO:0000313" key="5">
    <source>
        <dbReference type="EMBL" id="KCV67936.1"/>
    </source>
</evidence>
<evidence type="ECO:0000256" key="3">
    <source>
        <dbReference type="ARBA" id="ARBA00023157"/>
    </source>
</evidence>
<feature type="region of interest" description="Disordered" evidence="4">
    <location>
        <begin position="104"/>
        <end position="136"/>
    </location>
</feature>
<dbReference type="RefSeq" id="XP_009497756.1">
    <property type="nucleotide sequence ID" value="XM_009499481.1"/>
</dbReference>
<dbReference type="PANTHER" id="PTHR47677:SF1">
    <property type="entry name" value="CYTOCHROME C OXIDASE ASSEMBLY FACTOR 6"/>
    <property type="match status" value="1"/>
</dbReference>
<gene>
    <name evidence="5" type="ORF">H696_05661</name>
</gene>
<dbReference type="SUPFAM" id="SSF47694">
    <property type="entry name" value="Cytochrome c oxidase subunit h"/>
    <property type="match status" value="1"/>
</dbReference>
<feature type="compositionally biased region" description="Basic and acidic residues" evidence="4">
    <location>
        <begin position="104"/>
        <end position="123"/>
    </location>
</feature>
<dbReference type="OrthoDB" id="16284at2759"/>
<accession>A0A058Z1D8</accession>
<feature type="compositionally biased region" description="Low complexity" evidence="4">
    <location>
        <begin position="127"/>
        <end position="136"/>
    </location>
</feature>
<protein>
    <recommendedName>
        <fullName evidence="7">Cytochrome c oxidase assembly factor 6</fullName>
    </recommendedName>
</protein>
<dbReference type="InterPro" id="IPR048280">
    <property type="entry name" value="COX6B-like"/>
</dbReference>
<feature type="region of interest" description="Disordered" evidence="4">
    <location>
        <begin position="1"/>
        <end position="20"/>
    </location>
</feature>
<comment type="subcellular location">
    <subcellularLocation>
        <location evidence="1">Mitochondrion</location>
    </subcellularLocation>
</comment>
<evidence type="ECO:0008006" key="7">
    <source>
        <dbReference type="Google" id="ProtNLM"/>
    </source>
</evidence>
<dbReference type="Pfam" id="PF02297">
    <property type="entry name" value="COX6B"/>
    <property type="match status" value="1"/>
</dbReference>
<dbReference type="GeneID" id="20530386"/>
<evidence type="ECO:0000256" key="1">
    <source>
        <dbReference type="ARBA" id="ARBA00004173"/>
    </source>
</evidence>